<dbReference type="EMBL" id="CP108318">
    <property type="protein sequence ID" value="WTW60506.1"/>
    <property type="molecule type" value="Genomic_DNA"/>
</dbReference>
<dbReference type="InterPro" id="IPR001387">
    <property type="entry name" value="Cro/C1-type_HTH"/>
</dbReference>
<evidence type="ECO:0000259" key="1">
    <source>
        <dbReference type="PROSITE" id="PS50943"/>
    </source>
</evidence>
<dbReference type="Pfam" id="PF01381">
    <property type="entry name" value="HTH_3"/>
    <property type="match status" value="1"/>
</dbReference>
<dbReference type="SUPFAM" id="SSF47413">
    <property type="entry name" value="lambda repressor-like DNA-binding domains"/>
    <property type="match status" value="1"/>
</dbReference>
<dbReference type="GO" id="GO:0003677">
    <property type="term" value="F:DNA binding"/>
    <property type="evidence" value="ECO:0007669"/>
    <property type="project" value="InterPro"/>
</dbReference>
<dbReference type="Gene3D" id="1.10.260.40">
    <property type="entry name" value="lambda repressor-like DNA-binding domains"/>
    <property type="match status" value="1"/>
</dbReference>
<name>A0AAU2UZI9_9ACTN</name>
<feature type="domain" description="HTH cro/C1-type" evidence="1">
    <location>
        <begin position="8"/>
        <end position="68"/>
    </location>
</feature>
<proteinExistence type="predicted"/>
<dbReference type="AlphaFoldDB" id="A0AAU2UZI9"/>
<dbReference type="CDD" id="cd00093">
    <property type="entry name" value="HTH_XRE"/>
    <property type="match status" value="1"/>
</dbReference>
<sequence length="364" mass="38962">MTIGELTKILRSGKGWSQADLAERLCNASGRPTLTREEVSRWESGKRSPGRFWLPFLADVLSVPREALEAAKAGHPSALGEAARQALMEAMGDPVAVDDWHRIADDYGHGFMAQSSRAVEPRLAGDLLLLRPKLASGTPNLWAAAGRLGVVMGMASASLNGPASSVRWYRTAVAAADKSGCTGLREWTRGQGSLALVYEGADPEPVIRMASDGLALSEKPSLGRLCALLALAHGYGKLDQPARALRALRAADDMFPSVETSEDASVFCMSRWGFSLTKTLVYARLGDIEQSQAEQDTSDALRPKHLGRYAAHTGVHRALSVVKSGDVGTGLDMARETLAGLPEDQRSQVLQGFVSEVRTAAQAR</sequence>
<dbReference type="PROSITE" id="PS50943">
    <property type="entry name" value="HTH_CROC1"/>
    <property type="match status" value="1"/>
</dbReference>
<accession>A0AAU2UZI9</accession>
<protein>
    <submittedName>
        <fullName evidence="2">Helix-turn-helix domain-containing protein</fullName>
    </submittedName>
</protein>
<gene>
    <name evidence="2" type="ORF">OG549_07550</name>
</gene>
<dbReference type="InterPro" id="IPR010982">
    <property type="entry name" value="Lambda_DNA-bd_dom_sf"/>
</dbReference>
<reference evidence="2" key="1">
    <citation type="submission" date="2022-10" db="EMBL/GenBank/DDBJ databases">
        <title>The complete genomes of actinobacterial strains from the NBC collection.</title>
        <authorList>
            <person name="Joergensen T.S."/>
            <person name="Alvarez Arevalo M."/>
            <person name="Sterndorff E.B."/>
            <person name="Faurdal D."/>
            <person name="Vuksanovic O."/>
            <person name="Mourched A.-S."/>
            <person name="Charusanti P."/>
            <person name="Shaw S."/>
            <person name="Blin K."/>
            <person name="Weber T."/>
        </authorList>
    </citation>
    <scope>NUCLEOTIDE SEQUENCE</scope>
    <source>
        <strain evidence="2">NBC_00003</strain>
    </source>
</reference>
<evidence type="ECO:0000313" key="2">
    <source>
        <dbReference type="EMBL" id="WTW60506.1"/>
    </source>
</evidence>
<organism evidence="2">
    <name type="scientific">Streptomyces sp. NBC_00003</name>
    <dbReference type="NCBI Taxonomy" id="2903608"/>
    <lineage>
        <taxon>Bacteria</taxon>
        <taxon>Bacillati</taxon>
        <taxon>Actinomycetota</taxon>
        <taxon>Actinomycetes</taxon>
        <taxon>Kitasatosporales</taxon>
        <taxon>Streptomycetaceae</taxon>
        <taxon>Streptomyces</taxon>
    </lineage>
</organism>